<name>A0A1I6K9R5_9EURY</name>
<dbReference type="Pfam" id="PF00994">
    <property type="entry name" value="MoCF_biosynth"/>
    <property type="match status" value="1"/>
</dbReference>
<dbReference type="SUPFAM" id="SSF53218">
    <property type="entry name" value="Molybdenum cofactor biosynthesis proteins"/>
    <property type="match status" value="1"/>
</dbReference>
<dbReference type="AlphaFoldDB" id="A0A1I6K9R5"/>
<dbReference type="Proteomes" id="UP000199062">
    <property type="component" value="Unassembled WGS sequence"/>
</dbReference>
<evidence type="ECO:0000313" key="2">
    <source>
        <dbReference type="EMBL" id="SFR88025.1"/>
    </source>
</evidence>
<dbReference type="OrthoDB" id="372037at2157"/>
<dbReference type="EMBL" id="FOZK01000001">
    <property type="protein sequence ID" value="SFR88025.1"/>
    <property type="molecule type" value="Genomic_DNA"/>
</dbReference>
<sequence>MEVAILTVGDEILSGDTENTNATWLARQLRDRGATARRILTVPDDEETIADYVREWSEAFDAVVVTGGLGGTPDDVTIEAVADALDRDLVVQESVRETIAEKARQFREDNPDLAEDYAFDIDLDAQAALPAGAEPLITDASFAPGCAVENVYVFPGFPEELRAMFALVAEDFGGDAISETLTTPAPEGALYAALEDIRGRFDVTVGSYPVKGRDPGRVKVTGTDSEAVEAAVAWLRDEIEVVDD</sequence>
<organism evidence="2 3">
    <name type="scientific">Halomicrobium zhouii</name>
    <dbReference type="NCBI Taxonomy" id="767519"/>
    <lineage>
        <taxon>Archaea</taxon>
        <taxon>Methanobacteriati</taxon>
        <taxon>Methanobacteriota</taxon>
        <taxon>Stenosarchaea group</taxon>
        <taxon>Halobacteria</taxon>
        <taxon>Halobacteriales</taxon>
        <taxon>Haloarculaceae</taxon>
        <taxon>Halomicrobium</taxon>
    </lineage>
</organism>
<evidence type="ECO:0000259" key="1">
    <source>
        <dbReference type="SMART" id="SM00852"/>
    </source>
</evidence>
<dbReference type="STRING" id="767519.SAMN05216559_0435"/>
<dbReference type="NCBIfam" id="TIGR00177">
    <property type="entry name" value="molyb_syn"/>
    <property type="match status" value="1"/>
</dbReference>
<accession>A0A1I6K9R5</accession>
<proteinExistence type="predicted"/>
<gene>
    <name evidence="2" type="ORF">SAMN05216559_0435</name>
</gene>
<dbReference type="PANTHER" id="PTHR13939">
    <property type="entry name" value="NICOTINAMIDE-NUCLEOTIDE AMIDOHYDROLASE PNCC"/>
    <property type="match status" value="1"/>
</dbReference>
<dbReference type="SMART" id="SM00852">
    <property type="entry name" value="MoCF_biosynth"/>
    <property type="match status" value="1"/>
</dbReference>
<dbReference type="Gene3D" id="3.40.980.10">
    <property type="entry name" value="MoaB/Mog-like domain"/>
    <property type="match status" value="1"/>
</dbReference>
<dbReference type="RefSeq" id="WP_089813443.1">
    <property type="nucleotide sequence ID" value="NZ_FOZK01000001.1"/>
</dbReference>
<dbReference type="CDD" id="cd00885">
    <property type="entry name" value="cinA"/>
    <property type="match status" value="1"/>
</dbReference>
<dbReference type="InterPro" id="IPR056596">
    <property type="entry name" value="FLAD1_M"/>
</dbReference>
<dbReference type="InterPro" id="IPR050101">
    <property type="entry name" value="CinA"/>
</dbReference>
<dbReference type="InterPro" id="IPR001453">
    <property type="entry name" value="MoaB/Mog_dom"/>
</dbReference>
<reference evidence="2 3" key="1">
    <citation type="submission" date="2016-10" db="EMBL/GenBank/DDBJ databases">
        <authorList>
            <person name="de Groot N.N."/>
        </authorList>
    </citation>
    <scope>NUCLEOTIDE SEQUENCE [LARGE SCALE GENOMIC DNA]</scope>
    <source>
        <strain evidence="2 3">CGMCC 1.10457</strain>
    </source>
</reference>
<dbReference type="PANTHER" id="PTHR13939:SF0">
    <property type="entry name" value="NMN AMIDOHYDROLASE-LIKE PROTEIN YFAY"/>
    <property type="match status" value="1"/>
</dbReference>
<dbReference type="InterPro" id="IPR036425">
    <property type="entry name" value="MoaB/Mog-like_dom_sf"/>
</dbReference>
<dbReference type="Pfam" id="PF24102">
    <property type="entry name" value="FLAD1_M"/>
    <property type="match status" value="1"/>
</dbReference>
<evidence type="ECO:0000313" key="3">
    <source>
        <dbReference type="Proteomes" id="UP000199062"/>
    </source>
</evidence>
<feature type="domain" description="MoaB/Mog" evidence="1">
    <location>
        <begin position="4"/>
        <end position="175"/>
    </location>
</feature>
<keyword evidence="3" id="KW-1185">Reference proteome</keyword>
<protein>
    <submittedName>
        <fullName evidence="2">Molybdenum cofactor synthesis domain-containing protein</fullName>
    </submittedName>
</protein>